<dbReference type="HOGENOM" id="CLU_1078329_0_0_1"/>
<name>A0A0C3EGH6_9AGAM</name>
<keyword evidence="2" id="KW-1185">Reference proteome</keyword>
<proteinExistence type="predicted"/>
<gene>
    <name evidence="1" type="ORF">SCLCIDRAFT_21293</name>
</gene>
<dbReference type="Proteomes" id="UP000053989">
    <property type="component" value="Unassembled WGS sequence"/>
</dbReference>
<sequence length="258" mass="28510">MPDNAWDEEDDPLSYSHTAGSELRFLDTLPPDTSPATPMLCLCISSLSTCLSQTPPLQHDSQDLTTKDTISTLDPNSSIHGLQHLDWGVPRYVHVDIFDADPSPAFSMLGRRDFMWNSHFRLIPNALRGNQSFDSDAINFTPDKNHASDLYDMTQSKTAGKKTLSPEAGTLANVPPIEADENLMGPNAVEMPNETGKDQAVEDDEGEEARVPLNPTMDECEDVIYNEGPPLNFWEQEQMVIGNDEQDIDMDSALAQGD</sequence>
<organism evidence="1 2">
    <name type="scientific">Scleroderma citrinum Foug A</name>
    <dbReference type="NCBI Taxonomy" id="1036808"/>
    <lineage>
        <taxon>Eukaryota</taxon>
        <taxon>Fungi</taxon>
        <taxon>Dikarya</taxon>
        <taxon>Basidiomycota</taxon>
        <taxon>Agaricomycotina</taxon>
        <taxon>Agaricomycetes</taxon>
        <taxon>Agaricomycetidae</taxon>
        <taxon>Boletales</taxon>
        <taxon>Sclerodermatineae</taxon>
        <taxon>Sclerodermataceae</taxon>
        <taxon>Scleroderma</taxon>
    </lineage>
</organism>
<dbReference type="AlphaFoldDB" id="A0A0C3EGH6"/>
<protein>
    <submittedName>
        <fullName evidence="1">Uncharacterized protein</fullName>
    </submittedName>
</protein>
<dbReference type="EMBL" id="KN822013">
    <property type="protein sequence ID" value="KIM67409.1"/>
    <property type="molecule type" value="Genomic_DNA"/>
</dbReference>
<dbReference type="InParanoid" id="A0A0C3EGH6"/>
<evidence type="ECO:0000313" key="2">
    <source>
        <dbReference type="Proteomes" id="UP000053989"/>
    </source>
</evidence>
<reference evidence="1 2" key="1">
    <citation type="submission" date="2014-04" db="EMBL/GenBank/DDBJ databases">
        <authorList>
            <consortium name="DOE Joint Genome Institute"/>
            <person name="Kuo A."/>
            <person name="Kohler A."/>
            <person name="Nagy L.G."/>
            <person name="Floudas D."/>
            <person name="Copeland A."/>
            <person name="Barry K.W."/>
            <person name="Cichocki N."/>
            <person name="Veneault-Fourrey C."/>
            <person name="LaButti K."/>
            <person name="Lindquist E.A."/>
            <person name="Lipzen A."/>
            <person name="Lundell T."/>
            <person name="Morin E."/>
            <person name="Murat C."/>
            <person name="Sun H."/>
            <person name="Tunlid A."/>
            <person name="Henrissat B."/>
            <person name="Grigoriev I.V."/>
            <person name="Hibbett D.S."/>
            <person name="Martin F."/>
            <person name="Nordberg H.P."/>
            <person name="Cantor M.N."/>
            <person name="Hua S.X."/>
        </authorList>
    </citation>
    <scope>NUCLEOTIDE SEQUENCE [LARGE SCALE GENOMIC DNA]</scope>
    <source>
        <strain evidence="1 2">Foug A</strain>
    </source>
</reference>
<accession>A0A0C3EGH6</accession>
<reference evidence="2" key="2">
    <citation type="submission" date="2015-01" db="EMBL/GenBank/DDBJ databases">
        <title>Evolutionary Origins and Diversification of the Mycorrhizal Mutualists.</title>
        <authorList>
            <consortium name="DOE Joint Genome Institute"/>
            <consortium name="Mycorrhizal Genomics Consortium"/>
            <person name="Kohler A."/>
            <person name="Kuo A."/>
            <person name="Nagy L.G."/>
            <person name="Floudas D."/>
            <person name="Copeland A."/>
            <person name="Barry K.W."/>
            <person name="Cichocki N."/>
            <person name="Veneault-Fourrey C."/>
            <person name="LaButti K."/>
            <person name="Lindquist E.A."/>
            <person name="Lipzen A."/>
            <person name="Lundell T."/>
            <person name="Morin E."/>
            <person name="Murat C."/>
            <person name="Riley R."/>
            <person name="Ohm R."/>
            <person name="Sun H."/>
            <person name="Tunlid A."/>
            <person name="Henrissat B."/>
            <person name="Grigoriev I.V."/>
            <person name="Hibbett D.S."/>
            <person name="Martin F."/>
        </authorList>
    </citation>
    <scope>NUCLEOTIDE SEQUENCE [LARGE SCALE GENOMIC DNA]</scope>
    <source>
        <strain evidence="2">Foug A</strain>
    </source>
</reference>
<evidence type="ECO:0000313" key="1">
    <source>
        <dbReference type="EMBL" id="KIM67409.1"/>
    </source>
</evidence>